<dbReference type="PROSITE" id="PS51257">
    <property type="entry name" value="PROKAR_LIPOPROTEIN"/>
    <property type="match status" value="1"/>
</dbReference>
<reference evidence="2" key="2">
    <citation type="submission" date="2021-09" db="EMBL/GenBank/DDBJ databases">
        <authorList>
            <person name="Jia N."/>
            <person name="Wang J."/>
            <person name="Shi W."/>
            <person name="Du L."/>
            <person name="Sun Y."/>
            <person name="Zhan W."/>
            <person name="Jiang J."/>
            <person name="Wang Q."/>
            <person name="Zhang B."/>
            <person name="Ji P."/>
            <person name="Sakyi L.B."/>
            <person name="Cui X."/>
            <person name="Yuan T."/>
            <person name="Jiang B."/>
            <person name="Yang W."/>
            <person name="Lam T.T.-Y."/>
            <person name="Chang Q."/>
            <person name="Ding S."/>
            <person name="Wang X."/>
            <person name="Zhu J."/>
            <person name="Ruan X."/>
            <person name="Zhao L."/>
            <person name="Wei J."/>
            <person name="Que T."/>
            <person name="Du C."/>
            <person name="Cheng J."/>
            <person name="Dai P."/>
            <person name="Han X."/>
            <person name="Huang E."/>
            <person name="Gao Y."/>
            <person name="Liu J."/>
            <person name="Shao H."/>
            <person name="Ye R."/>
            <person name="Li L."/>
            <person name="Wei W."/>
            <person name="Wang X."/>
            <person name="Wang C."/>
            <person name="Huo Q."/>
            <person name="Li W."/>
            <person name="Guo W."/>
            <person name="Chen H."/>
            <person name="Chen S."/>
            <person name="Zhou L."/>
            <person name="Zhou L."/>
            <person name="Ni X."/>
            <person name="Tian J."/>
            <person name="Zhou Y."/>
            <person name="Sheng Y."/>
            <person name="Liu T."/>
            <person name="Pan Y."/>
            <person name="Xia L."/>
            <person name="Li J."/>
            <person name="Zhao F."/>
            <person name="Cao W."/>
        </authorList>
    </citation>
    <scope>NUCLEOTIDE SEQUENCE</scope>
    <source>
        <strain evidence="2">Rmic-2018</strain>
        <tissue evidence="2">Larvae</tissue>
    </source>
</reference>
<dbReference type="EMBL" id="JABSTU010000003">
    <property type="protein sequence ID" value="KAH8035193.1"/>
    <property type="molecule type" value="Genomic_DNA"/>
</dbReference>
<gene>
    <name evidence="2" type="ORF">HPB51_004434</name>
</gene>
<dbReference type="AlphaFoldDB" id="A0A9J6EL34"/>
<protein>
    <submittedName>
        <fullName evidence="2">Uncharacterized protein</fullName>
    </submittedName>
</protein>
<evidence type="ECO:0000313" key="2">
    <source>
        <dbReference type="EMBL" id="KAH8035193.1"/>
    </source>
</evidence>
<accession>A0A9J6EL34</accession>
<evidence type="ECO:0000313" key="3">
    <source>
        <dbReference type="Proteomes" id="UP000821866"/>
    </source>
</evidence>
<reference evidence="2" key="1">
    <citation type="journal article" date="2020" name="Cell">
        <title>Large-Scale Comparative Analyses of Tick Genomes Elucidate Their Genetic Diversity and Vector Capacities.</title>
        <authorList>
            <consortium name="Tick Genome and Microbiome Consortium (TIGMIC)"/>
            <person name="Jia N."/>
            <person name="Wang J."/>
            <person name="Shi W."/>
            <person name="Du L."/>
            <person name="Sun Y."/>
            <person name="Zhan W."/>
            <person name="Jiang J.F."/>
            <person name="Wang Q."/>
            <person name="Zhang B."/>
            <person name="Ji P."/>
            <person name="Bell-Sakyi L."/>
            <person name="Cui X.M."/>
            <person name="Yuan T.T."/>
            <person name="Jiang B.G."/>
            <person name="Yang W.F."/>
            <person name="Lam T.T."/>
            <person name="Chang Q.C."/>
            <person name="Ding S.J."/>
            <person name="Wang X.J."/>
            <person name="Zhu J.G."/>
            <person name="Ruan X.D."/>
            <person name="Zhao L."/>
            <person name="Wei J.T."/>
            <person name="Ye R.Z."/>
            <person name="Que T.C."/>
            <person name="Du C.H."/>
            <person name="Zhou Y.H."/>
            <person name="Cheng J.X."/>
            <person name="Dai P.F."/>
            <person name="Guo W.B."/>
            <person name="Han X.H."/>
            <person name="Huang E.J."/>
            <person name="Li L.F."/>
            <person name="Wei W."/>
            <person name="Gao Y.C."/>
            <person name="Liu J.Z."/>
            <person name="Shao H.Z."/>
            <person name="Wang X."/>
            <person name="Wang C.C."/>
            <person name="Yang T.C."/>
            <person name="Huo Q.B."/>
            <person name="Li W."/>
            <person name="Chen H.Y."/>
            <person name="Chen S.E."/>
            <person name="Zhou L.G."/>
            <person name="Ni X.B."/>
            <person name="Tian J.H."/>
            <person name="Sheng Y."/>
            <person name="Liu T."/>
            <person name="Pan Y.S."/>
            <person name="Xia L.Y."/>
            <person name="Li J."/>
            <person name="Zhao F."/>
            <person name="Cao W.C."/>
        </authorList>
    </citation>
    <scope>NUCLEOTIDE SEQUENCE</scope>
    <source>
        <strain evidence="2">Rmic-2018</strain>
    </source>
</reference>
<dbReference type="Proteomes" id="UP000821866">
    <property type="component" value="Chromosome 11"/>
</dbReference>
<sequence>MSKTRVKRKGEKTVVYLDGQQLQGSGTNITVSCGQNASQSRGTVYQMPSGGTETTRMSCMGSAGSSCRTTLSMENTDQPQVLRVVPKKTTIILEEVNPPPKARKSGSAASGRSKQEDIRKGSPTIQVVQECENSSDYYPPPTPPSSRPEPVAAEHCVECLAELIERRRAGRRGGEDETEVRVATRVVDETVSVARKGGAGGRCCPCCGAPCARR</sequence>
<proteinExistence type="predicted"/>
<organism evidence="2 3">
    <name type="scientific">Rhipicephalus microplus</name>
    <name type="common">Cattle tick</name>
    <name type="synonym">Boophilus microplus</name>
    <dbReference type="NCBI Taxonomy" id="6941"/>
    <lineage>
        <taxon>Eukaryota</taxon>
        <taxon>Metazoa</taxon>
        <taxon>Ecdysozoa</taxon>
        <taxon>Arthropoda</taxon>
        <taxon>Chelicerata</taxon>
        <taxon>Arachnida</taxon>
        <taxon>Acari</taxon>
        <taxon>Parasitiformes</taxon>
        <taxon>Ixodida</taxon>
        <taxon>Ixodoidea</taxon>
        <taxon>Ixodidae</taxon>
        <taxon>Rhipicephalinae</taxon>
        <taxon>Rhipicephalus</taxon>
        <taxon>Boophilus</taxon>
    </lineage>
</organism>
<evidence type="ECO:0000256" key="1">
    <source>
        <dbReference type="SAM" id="MobiDB-lite"/>
    </source>
</evidence>
<feature type="region of interest" description="Disordered" evidence="1">
    <location>
        <begin position="94"/>
        <end position="125"/>
    </location>
</feature>
<keyword evidence="3" id="KW-1185">Reference proteome</keyword>
<comment type="caution">
    <text evidence="2">The sequence shown here is derived from an EMBL/GenBank/DDBJ whole genome shotgun (WGS) entry which is preliminary data.</text>
</comment>
<name>A0A9J6EL34_RHIMP</name>